<dbReference type="RefSeq" id="WP_420069783.1">
    <property type="nucleotide sequence ID" value="NZ_JBCHKQ010000003.1"/>
</dbReference>
<dbReference type="PANTHER" id="PTHR39452">
    <property type="entry name" value="CHEY-P PHOSPHATASE CHEX"/>
    <property type="match status" value="1"/>
</dbReference>
<evidence type="ECO:0000256" key="1">
    <source>
        <dbReference type="ARBA" id="ARBA00022500"/>
    </source>
</evidence>
<dbReference type="Pfam" id="PF13690">
    <property type="entry name" value="CheX"/>
    <property type="match status" value="1"/>
</dbReference>
<feature type="domain" description="Chemotaxis phosphatase CheX-like" evidence="2">
    <location>
        <begin position="43"/>
        <end position="131"/>
    </location>
</feature>
<proteinExistence type="predicted"/>
<gene>
    <name evidence="3" type="ORF">WKV44_07225</name>
</gene>
<comment type="caution">
    <text evidence="3">The sequence shown here is derived from an EMBL/GenBank/DDBJ whole genome shotgun (WGS) entry which is preliminary data.</text>
</comment>
<protein>
    <submittedName>
        <fullName evidence="3">Chemotaxis protein CheX</fullName>
    </submittedName>
</protein>
<accession>A0ABU9UDW6</accession>
<evidence type="ECO:0000259" key="2">
    <source>
        <dbReference type="Pfam" id="PF13690"/>
    </source>
</evidence>
<dbReference type="Proteomes" id="UP001466331">
    <property type="component" value="Unassembled WGS sequence"/>
</dbReference>
<name>A0ABU9UDW6_9SPIR</name>
<evidence type="ECO:0000313" key="3">
    <source>
        <dbReference type="EMBL" id="MEM5948332.1"/>
    </source>
</evidence>
<keyword evidence="4" id="KW-1185">Reference proteome</keyword>
<sequence length="156" mass="16649">MEKAQIIPFIEATLGACKDFFGTTAQVGVPYLMSKEDSNSWDVSAFIGISGDSKGLVVISFPADVACKLTSMLVGTDINDVNDDVVDTIGEAVNIIAGNAKKGYESYRLSISLPSVTKGKNHKLAWPDFSSPIIGIPFTTDAGEFLLSVALEEIIR</sequence>
<dbReference type="CDD" id="cd17906">
    <property type="entry name" value="CheX"/>
    <property type="match status" value="1"/>
</dbReference>
<reference evidence="3 4" key="1">
    <citation type="submission" date="2024-03" db="EMBL/GenBank/DDBJ databases">
        <title>Ignisphaera cupida sp. nov., a hyperthermophilic hydrolytic archaeon from a hot spring of Kamchatka, and proposal of Ignisphaeraceae fam. nov.</title>
        <authorList>
            <person name="Podosokorskaya O.A."/>
            <person name="Elcheninov A.G."/>
            <person name="Maltseva A.I."/>
            <person name="Zayulina K.S."/>
            <person name="Novikov A."/>
            <person name="Merkel A.Y."/>
        </authorList>
    </citation>
    <scope>NUCLEOTIDE SEQUENCE [LARGE SCALE GENOMIC DNA]</scope>
    <source>
        <strain evidence="3 4">38H-sp</strain>
    </source>
</reference>
<dbReference type="SUPFAM" id="SSF103039">
    <property type="entry name" value="CheC-like"/>
    <property type="match status" value="1"/>
</dbReference>
<organism evidence="3 4">
    <name type="scientific">Rarispira pelagica</name>
    <dbReference type="NCBI Taxonomy" id="3141764"/>
    <lineage>
        <taxon>Bacteria</taxon>
        <taxon>Pseudomonadati</taxon>
        <taxon>Spirochaetota</taxon>
        <taxon>Spirochaetia</taxon>
        <taxon>Winmispirales</taxon>
        <taxon>Winmispiraceae</taxon>
        <taxon>Rarispira</taxon>
    </lineage>
</organism>
<dbReference type="InterPro" id="IPR028976">
    <property type="entry name" value="CheC-like_sf"/>
</dbReference>
<evidence type="ECO:0000313" key="4">
    <source>
        <dbReference type="Proteomes" id="UP001466331"/>
    </source>
</evidence>
<dbReference type="Gene3D" id="3.40.1550.10">
    <property type="entry name" value="CheC-like"/>
    <property type="match status" value="1"/>
</dbReference>
<dbReference type="InterPro" id="IPR028051">
    <property type="entry name" value="CheX-like_dom"/>
</dbReference>
<dbReference type="InterPro" id="IPR038756">
    <property type="entry name" value="CheX-like"/>
</dbReference>
<dbReference type="PANTHER" id="PTHR39452:SF1">
    <property type="entry name" value="CHEY-P PHOSPHATASE CHEX"/>
    <property type="match status" value="1"/>
</dbReference>
<keyword evidence="1" id="KW-0145">Chemotaxis</keyword>
<dbReference type="EMBL" id="JBCHKQ010000003">
    <property type="protein sequence ID" value="MEM5948332.1"/>
    <property type="molecule type" value="Genomic_DNA"/>
</dbReference>